<sequence>MIEFRLLVTSVRNLLNAYIVYGNCTKRNKRLSVFIRKEHTYKEPCGAEVWVFSCVSQKLLINYRPQYSATSGRLVLDAFNDIESDLRLYERALRQYELPTLTKKLFFTHPEFRGIGCGESRISKAIERAGSARQFLNVLRNGNLPALVDAFDSTERGLAFLTAYQTVQAEFESIEFIENAGYDRRTAHRLMRLLGRSAKSLLTSNPYAPIRMGSRFNNAWGVAERLRKTKEMSIPDDSPVRLIGAIDYVVYRALKQNHTAISVEKFRVALSSLIGENLVDVAIDTGLSLIALCRTSRGDYQGVGLANLESIVEKSLATKIVSSKDAKSSNGRIITLINEFDEYSFKMNGFNLTEEQKKLAFNALTNDLSIAQGEGGTGKSTAMACVKYVCNRLDRPAYFVAVAGIAKKRVNDELERMCVIRKSYTSLFGDGEDEICCYTVRGLIRQVELTVERPNIKNAIQLNDNPLIVFDESSMLDLSLVVEFVSLFDKHSMKYSISMVGDIAQIAPVGFGVVWQHLVSLGKLKPDTVPYSELRSVHRQGAGNPIRDVATLVRNVGHSMKAEWDDRTCGFSNDPLSALTDLSSFSGQAGVYYLQVNDSQIISNAYSLSKKLGLDRSQVITPYSNADNPLSTISINDHFITHERNCSGSEPLWGFAKGERVIVTKNFAPLDLYNGDMAIVTGIIYEQEEAGEDIQKKLVCKFAEKTVYIDESTCFDTGLVHSYGITIHKTQGSEFAYTIVLLPRSTSTSFVENSMIYTALTRSKTASIFIGDMRTLTKAINSKPAYMRICSGFNLDAELSQYVSSAA</sequence>
<comment type="caution">
    <text evidence="1">The sequence shown here is derived from an EMBL/GenBank/DDBJ whole genome shotgun (WGS) entry which is preliminary data.</text>
</comment>
<reference evidence="1" key="1">
    <citation type="submission" date="2014-10" db="EMBL/GenBank/DDBJ databases">
        <title>Genome sequencing of Vibrio caribbeanicus T14.</title>
        <authorList>
            <person name="Chan K.-G."/>
            <person name="Mohamad N.I."/>
        </authorList>
    </citation>
    <scope>NUCLEOTIDE SEQUENCE</scope>
    <source>
        <strain evidence="1">T14</strain>
    </source>
</reference>
<proteinExistence type="predicted"/>
<organism evidence="1 2">
    <name type="scientific">Vibrio caribbeanicus</name>
    <dbReference type="NCBI Taxonomy" id="701175"/>
    <lineage>
        <taxon>Bacteria</taxon>
        <taxon>Pseudomonadati</taxon>
        <taxon>Pseudomonadota</taxon>
        <taxon>Gammaproteobacteria</taxon>
        <taxon>Vibrionales</taxon>
        <taxon>Vibrionaceae</taxon>
        <taxon>Vibrio</taxon>
    </lineage>
</organism>
<evidence type="ECO:0000313" key="1">
    <source>
        <dbReference type="EMBL" id="KHD25537.1"/>
    </source>
</evidence>
<dbReference type="EMBL" id="JRWR01000004">
    <property type="protein sequence ID" value="KHD25537.1"/>
    <property type="molecule type" value="Genomic_DNA"/>
</dbReference>
<evidence type="ECO:0000313" key="2">
    <source>
        <dbReference type="Proteomes" id="UP000030421"/>
    </source>
</evidence>
<keyword evidence="2" id="KW-1185">Reference proteome</keyword>
<accession>A0ACC4NYN2</accession>
<gene>
    <name evidence="1" type="ORF">NM09_07440</name>
</gene>
<name>A0ACC4NYN2_9VIBR</name>
<dbReference type="Proteomes" id="UP000030421">
    <property type="component" value="Unassembled WGS sequence"/>
</dbReference>
<protein>
    <submittedName>
        <fullName evidence="1">Uncharacterized protein</fullName>
    </submittedName>
</protein>